<comment type="subcellular location">
    <subcellularLocation>
        <location evidence="1">Nucleus</location>
    </subcellularLocation>
</comment>
<organism evidence="6 7">
    <name type="scientific">Engystomops pustulosus</name>
    <name type="common">Tungara frog</name>
    <name type="synonym">Physalaemus pustulosus</name>
    <dbReference type="NCBI Taxonomy" id="76066"/>
    <lineage>
        <taxon>Eukaryota</taxon>
        <taxon>Metazoa</taxon>
        <taxon>Chordata</taxon>
        <taxon>Craniata</taxon>
        <taxon>Vertebrata</taxon>
        <taxon>Euteleostomi</taxon>
        <taxon>Amphibia</taxon>
        <taxon>Batrachia</taxon>
        <taxon>Anura</taxon>
        <taxon>Neobatrachia</taxon>
        <taxon>Hyloidea</taxon>
        <taxon>Leptodactylidae</taxon>
        <taxon>Leiuperinae</taxon>
        <taxon>Engystomops</taxon>
    </lineage>
</organism>
<dbReference type="Proteomes" id="UP000824782">
    <property type="component" value="Unassembled WGS sequence"/>
</dbReference>
<proteinExistence type="inferred from homology"/>
<dbReference type="AlphaFoldDB" id="A0AAV7BS14"/>
<evidence type="ECO:0000256" key="5">
    <source>
        <dbReference type="ARBA" id="ARBA00093456"/>
    </source>
</evidence>
<dbReference type="PANTHER" id="PTHR32086">
    <property type="entry name" value="FANCONI ANEMIA GROUP D2 PROTEIN"/>
    <property type="match status" value="1"/>
</dbReference>
<evidence type="ECO:0000256" key="1">
    <source>
        <dbReference type="ARBA" id="ARBA00004123"/>
    </source>
</evidence>
<dbReference type="InterPro" id="IPR029448">
    <property type="entry name" value="FANCD2"/>
</dbReference>
<dbReference type="GO" id="GO:1990918">
    <property type="term" value="P:double-strand break repair involved in meiotic recombination"/>
    <property type="evidence" value="ECO:0007669"/>
    <property type="project" value="TreeGrafter"/>
</dbReference>
<evidence type="ECO:0000256" key="4">
    <source>
        <dbReference type="ARBA" id="ARBA00023242"/>
    </source>
</evidence>
<reference evidence="6" key="1">
    <citation type="thesis" date="2020" institute="ProQuest LLC" country="789 East Eisenhower Parkway, Ann Arbor, MI, USA">
        <title>Comparative Genomics and Chromosome Evolution.</title>
        <authorList>
            <person name="Mudd A.B."/>
        </authorList>
    </citation>
    <scope>NUCLEOTIDE SEQUENCE</scope>
    <source>
        <strain evidence="6">237g6f4</strain>
        <tissue evidence="6">Blood</tissue>
    </source>
</reference>
<name>A0AAV7BS14_ENGPU</name>
<evidence type="ECO:0000256" key="3">
    <source>
        <dbReference type="ARBA" id="ARBA00022843"/>
    </source>
</evidence>
<accession>A0AAV7BS14</accession>
<keyword evidence="3" id="KW-0832">Ubl conjugation</keyword>
<sequence>MDNLNSLQIRKLFHILCALGFSPEGAHIQDELHIVIRKQLSSPALKYKRIGVIGAMRMVAHMGARGGRSSEALAVSVLRQVTSLLELARSCCEQSPLSAAFYYDELADLVPGKSLDPQVMEHLRKTVVEDFQDDYVVDLEQAVDGTHLFPVRAMYNLEDDESQSLVVINSHLL</sequence>
<comment type="caution">
    <text evidence="6">The sequence shown here is derived from an EMBL/GenBank/DDBJ whole genome shotgun (WGS) entry which is preliminary data.</text>
</comment>
<dbReference type="Pfam" id="PF14631">
    <property type="entry name" value="FancD2"/>
    <property type="match status" value="1"/>
</dbReference>
<comment type="similarity">
    <text evidence="5">Belongs to the Fanconi anemia protein FANCD2 family.</text>
</comment>
<dbReference type="GO" id="GO:0036297">
    <property type="term" value="P:interstrand cross-link repair"/>
    <property type="evidence" value="ECO:0007669"/>
    <property type="project" value="TreeGrafter"/>
</dbReference>
<dbReference type="GO" id="GO:0007129">
    <property type="term" value="P:homologous chromosome pairing at meiosis"/>
    <property type="evidence" value="ECO:0007669"/>
    <property type="project" value="TreeGrafter"/>
</dbReference>
<dbReference type="GO" id="GO:0031573">
    <property type="term" value="P:mitotic intra-S DNA damage checkpoint signaling"/>
    <property type="evidence" value="ECO:0007669"/>
    <property type="project" value="TreeGrafter"/>
</dbReference>
<evidence type="ECO:0000256" key="2">
    <source>
        <dbReference type="ARBA" id="ARBA00022499"/>
    </source>
</evidence>
<evidence type="ECO:0000313" key="6">
    <source>
        <dbReference type="EMBL" id="KAG8575107.1"/>
    </source>
</evidence>
<gene>
    <name evidence="6" type="ORF">GDO81_009441</name>
</gene>
<keyword evidence="2" id="KW-1017">Isopeptide bond</keyword>
<dbReference type="PANTHER" id="PTHR32086:SF0">
    <property type="entry name" value="FANCONI ANEMIA GROUP D2 PROTEIN"/>
    <property type="match status" value="1"/>
</dbReference>
<keyword evidence="7" id="KW-1185">Reference proteome</keyword>
<dbReference type="GO" id="GO:0000793">
    <property type="term" value="C:condensed chromosome"/>
    <property type="evidence" value="ECO:0007669"/>
    <property type="project" value="TreeGrafter"/>
</dbReference>
<evidence type="ECO:0000313" key="7">
    <source>
        <dbReference type="Proteomes" id="UP000824782"/>
    </source>
</evidence>
<protein>
    <submittedName>
        <fullName evidence="6">Uncharacterized protein</fullName>
    </submittedName>
</protein>
<dbReference type="GO" id="GO:0005634">
    <property type="term" value="C:nucleus"/>
    <property type="evidence" value="ECO:0007669"/>
    <property type="project" value="UniProtKB-SubCell"/>
</dbReference>
<dbReference type="GO" id="GO:0070182">
    <property type="term" value="F:DNA polymerase binding"/>
    <property type="evidence" value="ECO:0007669"/>
    <property type="project" value="TreeGrafter"/>
</dbReference>
<keyword evidence="4" id="KW-0539">Nucleus</keyword>
<dbReference type="EMBL" id="WNYA01000004">
    <property type="protein sequence ID" value="KAG8575107.1"/>
    <property type="molecule type" value="Genomic_DNA"/>
</dbReference>